<evidence type="ECO:0000256" key="8">
    <source>
        <dbReference type="ARBA" id="ARBA00047835"/>
    </source>
</evidence>
<dbReference type="AlphaFoldDB" id="A0A829HER8"/>
<dbReference type="PANTHER" id="PTHR43816:SF1">
    <property type="entry name" value="NICOTINAMIDE PHOSPHORIBOSYLTRANSFERASE"/>
    <property type="match status" value="1"/>
</dbReference>
<evidence type="ECO:0000256" key="5">
    <source>
        <dbReference type="ARBA" id="ARBA00035007"/>
    </source>
</evidence>
<keyword evidence="12" id="KW-1185">Reference proteome</keyword>
<dbReference type="RefSeq" id="WP_016541612.1">
    <property type="nucleotide sequence ID" value="NZ_ASQH01000011.1"/>
</dbReference>
<dbReference type="Gene3D" id="3.20.20.70">
    <property type="entry name" value="Aldolase class I"/>
    <property type="match status" value="1"/>
</dbReference>
<accession>A0A829HER8</accession>
<feature type="domain" description="Nicotinamide phosphoribosyltransferase N-terminal" evidence="10">
    <location>
        <begin position="9"/>
        <end position="64"/>
    </location>
</feature>
<dbReference type="InterPro" id="IPR041525">
    <property type="entry name" value="N/Namide_PRibTrfase"/>
</dbReference>
<sequence length="495" mass="55153">MSIKINPLNAIDFYKADHRRQYPVGTEYVYANFTPRSSRLAKMLPDFDDKIVFFGLQGFIKHFLIETWNEGFFNQPKAKVVAAYKRRMDNALGEGAVPVEHIEALHDLGYLPLKIKALPEGSRVNIKVPVLTIINTDPNFFWLTNYIETVLSAELWKSCTTASIAYEYKRLLTQYAEKTGAALDFVAVQGHDFSSRGMSGIYDAAQSGVGHLTSFIGTDSVASIDYAEEYYNATGVVGVSVPATEHSVMCMGSEESEIETFRRLICELYPAGVVSIVSDTWDFWRVITEFSVELKAEILKRQPNALGLAKVVFRPDSGDPVKIICGDPDAERDSPAYKGAVQCLWEIFGGTETVQGYKVLNERVGLIYGDSITLERAQNILKGLEAKGFASNNLVFGIGSYTYNYLTRDSFGFAVKATWGQVNGVGRELFKDPVTDSGVKKSAKGLLRVEQTENGFELFDQQSFEQEKMGALQTVFENGQLLSECSLDQIRERLV</sequence>
<evidence type="ECO:0000259" key="10">
    <source>
        <dbReference type="Pfam" id="PF18127"/>
    </source>
</evidence>
<keyword evidence="4" id="KW-0808">Transferase</keyword>
<dbReference type="InterPro" id="IPR041529">
    <property type="entry name" value="DUF5598"/>
</dbReference>
<organism evidence="11 12">
    <name type="scientific">Acinetobacter gyllenbergii CIP 110306 = MTCC 11365</name>
    <dbReference type="NCBI Taxonomy" id="1217657"/>
    <lineage>
        <taxon>Bacteria</taxon>
        <taxon>Pseudomonadati</taxon>
        <taxon>Pseudomonadota</taxon>
        <taxon>Gammaproteobacteria</taxon>
        <taxon>Moraxellales</taxon>
        <taxon>Moraxellaceae</taxon>
        <taxon>Acinetobacter</taxon>
    </lineage>
</organism>
<evidence type="ECO:0000313" key="12">
    <source>
        <dbReference type="Proteomes" id="UP000014523"/>
    </source>
</evidence>
<evidence type="ECO:0000256" key="6">
    <source>
        <dbReference type="ARBA" id="ARBA00035024"/>
    </source>
</evidence>
<dbReference type="InterPro" id="IPR013785">
    <property type="entry name" value="Aldolase_TIM"/>
</dbReference>
<feature type="domain" description="Nicotinate/nicotinamide phosphoribosyltransferase" evidence="9">
    <location>
        <begin position="189"/>
        <end position="463"/>
    </location>
</feature>
<dbReference type="EMBL" id="ATGG01000020">
    <property type="protein sequence ID" value="EPF77550.1"/>
    <property type="molecule type" value="Genomic_DNA"/>
</dbReference>
<evidence type="ECO:0000313" key="11">
    <source>
        <dbReference type="EMBL" id="EPF77550.1"/>
    </source>
</evidence>
<evidence type="ECO:0000259" key="9">
    <source>
        <dbReference type="Pfam" id="PF04095"/>
    </source>
</evidence>
<dbReference type="PIRSF" id="PIRSF005943">
    <property type="entry name" value="NMPRT"/>
    <property type="match status" value="1"/>
</dbReference>
<protein>
    <recommendedName>
        <fullName evidence="7">Nicotinamide phosphoribosyltransferase</fullName>
        <ecNumber evidence="6">2.4.2.12</ecNumber>
    </recommendedName>
</protein>
<comment type="caution">
    <text evidence="11">The sequence shown here is derived from an EMBL/GenBank/DDBJ whole genome shotgun (WGS) entry which is preliminary data.</text>
</comment>
<dbReference type="SUPFAM" id="SSF51690">
    <property type="entry name" value="Nicotinate/Quinolinate PRTase C-terminal domain-like"/>
    <property type="match status" value="1"/>
</dbReference>
<reference evidence="11 12" key="1">
    <citation type="submission" date="2013-06" db="EMBL/GenBank/DDBJ databases">
        <title>The Genome Sequence of Acinetobacter gyllenbergii CIP 110306.</title>
        <authorList>
            <consortium name="The Broad Institute Genome Sequencing Platform"/>
            <consortium name="The Broad Institute Genome Sequencing Center for Infectious Disease"/>
            <person name="Cerqueira G."/>
            <person name="Feldgarden M."/>
            <person name="Courvalin P."/>
            <person name="Perichon B."/>
            <person name="Grillot-Courvalin C."/>
            <person name="Clermont D."/>
            <person name="Rocha E."/>
            <person name="Yoon E.-J."/>
            <person name="Nemec A."/>
            <person name="Young S.K."/>
            <person name="Zeng Q."/>
            <person name="Gargeya S."/>
            <person name="Fitzgerald M."/>
            <person name="Abouelleil A."/>
            <person name="Alvarado L."/>
            <person name="Berlin A.M."/>
            <person name="Chapman S.B."/>
            <person name="Dewar J."/>
            <person name="Goldberg J."/>
            <person name="Griggs A."/>
            <person name="Gujja S."/>
            <person name="Hansen M."/>
            <person name="Howarth C."/>
            <person name="Imamovic A."/>
            <person name="Larimer J."/>
            <person name="McCowan C."/>
            <person name="Murphy C."/>
            <person name="Pearson M."/>
            <person name="Priest M."/>
            <person name="Roberts A."/>
            <person name="Saif S."/>
            <person name="Shea T."/>
            <person name="Sykes S."/>
            <person name="Wortman J."/>
            <person name="Nusbaum C."/>
            <person name="Birren B."/>
        </authorList>
    </citation>
    <scope>NUCLEOTIDE SEQUENCE [LARGE SCALE GENOMIC DNA]</scope>
    <source>
        <strain evidence="11 12">CIP 110306</strain>
    </source>
</reference>
<evidence type="ECO:0000256" key="7">
    <source>
        <dbReference type="ARBA" id="ARBA00035036"/>
    </source>
</evidence>
<gene>
    <name evidence="11" type="ORF">F957_02722</name>
</gene>
<dbReference type="GO" id="GO:0009435">
    <property type="term" value="P:NAD+ biosynthetic process"/>
    <property type="evidence" value="ECO:0007669"/>
    <property type="project" value="InterPro"/>
</dbReference>
<proteinExistence type="inferred from homology"/>
<evidence type="ECO:0000256" key="2">
    <source>
        <dbReference type="ARBA" id="ARBA00022642"/>
    </source>
</evidence>
<keyword evidence="3" id="KW-0328">Glycosyltransferase</keyword>
<name>A0A829HER8_9GAMM</name>
<evidence type="ECO:0000256" key="1">
    <source>
        <dbReference type="ARBA" id="ARBA00010897"/>
    </source>
</evidence>
<dbReference type="EC" id="2.4.2.12" evidence="6"/>
<dbReference type="GO" id="GO:0047280">
    <property type="term" value="F:nicotinamide phosphoribosyltransferase activity"/>
    <property type="evidence" value="ECO:0007669"/>
    <property type="project" value="UniProtKB-EC"/>
</dbReference>
<dbReference type="PANTHER" id="PTHR43816">
    <property type="entry name" value="NICOTINAMIDE PHOSPHORIBOSYLTRANSFERASE"/>
    <property type="match status" value="1"/>
</dbReference>
<dbReference type="InterPro" id="IPR036068">
    <property type="entry name" value="Nicotinate_pribotase-like_C"/>
</dbReference>
<dbReference type="Proteomes" id="UP000014523">
    <property type="component" value="Unassembled WGS sequence"/>
</dbReference>
<comment type="pathway">
    <text evidence="5">Cofactor biosynthesis; NAD(+) biosynthesis; nicotinamide D-ribonucleotide from 5-phospho-alpha-D-ribose 1-diphosphate and nicotinamide: step 1/1.</text>
</comment>
<dbReference type="Pfam" id="PF18127">
    <property type="entry name" value="NAMPT_N"/>
    <property type="match status" value="1"/>
</dbReference>
<comment type="catalytic activity">
    <reaction evidence="8">
        <text>beta-nicotinamide D-ribonucleotide + diphosphate = 5-phospho-alpha-D-ribose 1-diphosphate + nicotinamide + H(+)</text>
        <dbReference type="Rhea" id="RHEA:16149"/>
        <dbReference type="ChEBI" id="CHEBI:14649"/>
        <dbReference type="ChEBI" id="CHEBI:15378"/>
        <dbReference type="ChEBI" id="CHEBI:17154"/>
        <dbReference type="ChEBI" id="CHEBI:33019"/>
        <dbReference type="ChEBI" id="CHEBI:58017"/>
        <dbReference type="EC" id="2.4.2.12"/>
    </reaction>
    <physiologicalReaction direction="right-to-left" evidence="8">
        <dbReference type="Rhea" id="RHEA:16151"/>
    </physiologicalReaction>
</comment>
<evidence type="ECO:0000256" key="3">
    <source>
        <dbReference type="ARBA" id="ARBA00022676"/>
    </source>
</evidence>
<evidence type="ECO:0000256" key="4">
    <source>
        <dbReference type="ARBA" id="ARBA00022679"/>
    </source>
</evidence>
<dbReference type="Pfam" id="PF04095">
    <property type="entry name" value="NAPRTase"/>
    <property type="match status" value="1"/>
</dbReference>
<dbReference type="InterPro" id="IPR016471">
    <property type="entry name" value="Nicotinamide_PRibTrfase"/>
</dbReference>
<dbReference type="NCBIfam" id="NF006629">
    <property type="entry name" value="PRK09198.1"/>
    <property type="match status" value="1"/>
</dbReference>
<dbReference type="CDD" id="cd01569">
    <property type="entry name" value="PBEF_like"/>
    <property type="match status" value="1"/>
</dbReference>
<comment type="similarity">
    <text evidence="1">Belongs to the NAPRTase family.</text>
</comment>
<keyword evidence="2" id="KW-0662">Pyridine nucleotide biosynthesis</keyword>